<accession>W6M805</accession>
<dbReference type="Pfam" id="PF01281">
    <property type="entry name" value="Ribosomal_L9_N"/>
    <property type="match status" value="1"/>
</dbReference>
<keyword evidence="10" id="KW-1185">Reference proteome</keyword>
<reference evidence="9" key="1">
    <citation type="submission" date="2013-07" db="EMBL/GenBank/DDBJ databases">
        <authorList>
            <person name="McIlroy S."/>
        </authorList>
    </citation>
    <scope>NUCLEOTIDE SEQUENCE [LARGE SCALE GENOMIC DNA]</scope>
    <source>
        <strain evidence="9">Run_A_D11</strain>
    </source>
</reference>
<evidence type="ECO:0000259" key="8">
    <source>
        <dbReference type="PROSITE" id="PS00651"/>
    </source>
</evidence>
<gene>
    <name evidence="7 9" type="primary">rplI</name>
    <name evidence="9" type="ORF">BN873_350025</name>
</gene>
<dbReference type="SUPFAM" id="SSF55653">
    <property type="entry name" value="Ribosomal protein L9 C-domain"/>
    <property type="match status" value="1"/>
</dbReference>
<dbReference type="SUPFAM" id="SSF55658">
    <property type="entry name" value="L9 N-domain-like"/>
    <property type="match status" value="1"/>
</dbReference>
<name>W6M805_9GAMM</name>
<keyword evidence="5 7" id="KW-0687">Ribonucleoprotein</keyword>
<dbReference type="Proteomes" id="UP000035760">
    <property type="component" value="Unassembled WGS sequence"/>
</dbReference>
<feature type="domain" description="Ribosomal protein L9" evidence="8">
    <location>
        <begin position="13"/>
        <end position="40"/>
    </location>
</feature>
<dbReference type="EMBL" id="CBTJ020000042">
    <property type="protein sequence ID" value="CDI02769.1"/>
    <property type="molecule type" value="Genomic_DNA"/>
</dbReference>
<evidence type="ECO:0000313" key="9">
    <source>
        <dbReference type="EMBL" id="CDI02769.1"/>
    </source>
</evidence>
<dbReference type="GO" id="GO:0005840">
    <property type="term" value="C:ribosome"/>
    <property type="evidence" value="ECO:0007669"/>
    <property type="project" value="UniProtKB-KW"/>
</dbReference>
<protein>
    <recommendedName>
        <fullName evidence="6 7">Large ribosomal subunit protein bL9</fullName>
    </recommendedName>
</protein>
<dbReference type="GO" id="GO:0019843">
    <property type="term" value="F:rRNA binding"/>
    <property type="evidence" value="ECO:0007669"/>
    <property type="project" value="UniProtKB-UniRule"/>
</dbReference>
<dbReference type="InterPro" id="IPR036791">
    <property type="entry name" value="Ribosomal_bL9_C_sf"/>
</dbReference>
<dbReference type="GO" id="GO:0006412">
    <property type="term" value="P:translation"/>
    <property type="evidence" value="ECO:0007669"/>
    <property type="project" value="UniProtKB-UniRule"/>
</dbReference>
<dbReference type="InterPro" id="IPR020070">
    <property type="entry name" value="Ribosomal_bL9_N"/>
</dbReference>
<comment type="similarity">
    <text evidence="1 7">Belongs to the bacterial ribosomal protein bL9 family.</text>
</comment>
<evidence type="ECO:0000256" key="1">
    <source>
        <dbReference type="ARBA" id="ARBA00010605"/>
    </source>
</evidence>
<dbReference type="Pfam" id="PF03948">
    <property type="entry name" value="Ribosomal_L9_C"/>
    <property type="match status" value="1"/>
</dbReference>
<keyword evidence="2 7" id="KW-0699">rRNA-binding</keyword>
<evidence type="ECO:0000256" key="7">
    <source>
        <dbReference type="HAMAP-Rule" id="MF_00503"/>
    </source>
</evidence>
<dbReference type="GO" id="GO:0003735">
    <property type="term" value="F:structural constituent of ribosome"/>
    <property type="evidence" value="ECO:0007669"/>
    <property type="project" value="InterPro"/>
</dbReference>
<proteinExistence type="inferred from homology"/>
<dbReference type="AlphaFoldDB" id="W6M805"/>
<evidence type="ECO:0000256" key="4">
    <source>
        <dbReference type="ARBA" id="ARBA00022980"/>
    </source>
</evidence>
<dbReference type="InterPro" id="IPR036935">
    <property type="entry name" value="Ribosomal_bL9_N_sf"/>
</dbReference>
<dbReference type="PROSITE" id="PS00651">
    <property type="entry name" value="RIBOSOMAL_L9"/>
    <property type="match status" value="1"/>
</dbReference>
<sequence>MDIILLEKITNLGALGDRVKVKPGYARNFLIPTGKATEATPANLARFEARRAELERAAANALSTAQTRAAQLAELIVTLSVKTGSEGRLFGSVNAADIAGAVAAAGIELQKQEVRLPAGSIRQIGEYDVDLHLHNEVKSQIRVNVIAEA</sequence>
<dbReference type="HAMAP" id="MF_00503">
    <property type="entry name" value="Ribosomal_bL9"/>
    <property type="match status" value="1"/>
</dbReference>
<dbReference type="RefSeq" id="WP_048673250.1">
    <property type="nucleotide sequence ID" value="NZ_CBTJ020000042.1"/>
</dbReference>
<dbReference type="Gene3D" id="3.40.5.10">
    <property type="entry name" value="Ribosomal protein L9, N-terminal domain"/>
    <property type="match status" value="1"/>
</dbReference>
<dbReference type="InterPro" id="IPR020069">
    <property type="entry name" value="Ribosomal_bL9_C"/>
</dbReference>
<reference evidence="9" key="2">
    <citation type="submission" date="2014-03" db="EMBL/GenBank/DDBJ databases">
        <title>Candidatus Competibacter-lineage genomes retrieved from metagenomes reveal functional metabolic diversity.</title>
        <authorList>
            <person name="McIlroy S.J."/>
            <person name="Albertsen M."/>
            <person name="Andresen E.K."/>
            <person name="Saunders A.M."/>
            <person name="Kristiansen R."/>
            <person name="Stokholm-Bjerregaard M."/>
            <person name="Nielsen K.L."/>
            <person name="Nielsen P.H."/>
        </authorList>
    </citation>
    <scope>NUCLEOTIDE SEQUENCE</scope>
    <source>
        <strain evidence="9">Run_A_D11</strain>
    </source>
</reference>
<dbReference type="Gene3D" id="3.10.430.100">
    <property type="entry name" value="Ribosomal protein L9, C-terminal domain"/>
    <property type="match status" value="1"/>
</dbReference>
<organism evidence="9 10">
    <name type="scientific">Candidatus Competibacter denitrificans Run_A_D11</name>
    <dbReference type="NCBI Taxonomy" id="1400863"/>
    <lineage>
        <taxon>Bacteria</taxon>
        <taxon>Pseudomonadati</taxon>
        <taxon>Pseudomonadota</taxon>
        <taxon>Gammaproteobacteria</taxon>
        <taxon>Candidatus Competibacteraceae</taxon>
        <taxon>Candidatus Competibacter</taxon>
    </lineage>
</organism>
<comment type="function">
    <text evidence="7">Binds to the 23S rRNA.</text>
</comment>
<evidence type="ECO:0000256" key="2">
    <source>
        <dbReference type="ARBA" id="ARBA00022730"/>
    </source>
</evidence>
<evidence type="ECO:0000256" key="5">
    <source>
        <dbReference type="ARBA" id="ARBA00023274"/>
    </source>
</evidence>
<keyword evidence="4 7" id="KW-0689">Ribosomal protein</keyword>
<dbReference type="STRING" id="1400863.BN873_350025"/>
<dbReference type="InterPro" id="IPR020594">
    <property type="entry name" value="Ribosomal_bL9_bac/chp"/>
</dbReference>
<dbReference type="InterPro" id="IPR000244">
    <property type="entry name" value="Ribosomal_bL9"/>
</dbReference>
<evidence type="ECO:0000313" key="10">
    <source>
        <dbReference type="Proteomes" id="UP000035760"/>
    </source>
</evidence>
<dbReference type="NCBIfam" id="TIGR00158">
    <property type="entry name" value="L9"/>
    <property type="match status" value="1"/>
</dbReference>
<dbReference type="OrthoDB" id="9788336at2"/>
<dbReference type="GO" id="GO:1990904">
    <property type="term" value="C:ribonucleoprotein complex"/>
    <property type="evidence" value="ECO:0007669"/>
    <property type="project" value="UniProtKB-KW"/>
</dbReference>
<evidence type="ECO:0000256" key="6">
    <source>
        <dbReference type="ARBA" id="ARBA00035292"/>
    </source>
</evidence>
<dbReference type="InterPro" id="IPR009027">
    <property type="entry name" value="Ribosomal_bL9/RNase_H1_N"/>
</dbReference>
<keyword evidence="3 7" id="KW-0694">RNA-binding</keyword>
<dbReference type="PANTHER" id="PTHR21368">
    <property type="entry name" value="50S RIBOSOMAL PROTEIN L9"/>
    <property type="match status" value="1"/>
</dbReference>
<comment type="caution">
    <text evidence="9">The sequence shown here is derived from an EMBL/GenBank/DDBJ whole genome shotgun (WGS) entry which is preliminary data.</text>
</comment>
<evidence type="ECO:0000256" key="3">
    <source>
        <dbReference type="ARBA" id="ARBA00022884"/>
    </source>
</evidence>